<dbReference type="EMBL" id="GBXM01086429">
    <property type="protein sequence ID" value="JAH22148.1"/>
    <property type="molecule type" value="Transcribed_RNA"/>
</dbReference>
<accession>A0A0E9R1D3</accession>
<reference evidence="1" key="1">
    <citation type="submission" date="2014-11" db="EMBL/GenBank/DDBJ databases">
        <authorList>
            <person name="Amaro Gonzalez C."/>
        </authorList>
    </citation>
    <scope>NUCLEOTIDE SEQUENCE</scope>
</reference>
<organism evidence="1">
    <name type="scientific">Anguilla anguilla</name>
    <name type="common">European freshwater eel</name>
    <name type="synonym">Muraena anguilla</name>
    <dbReference type="NCBI Taxonomy" id="7936"/>
    <lineage>
        <taxon>Eukaryota</taxon>
        <taxon>Metazoa</taxon>
        <taxon>Chordata</taxon>
        <taxon>Craniata</taxon>
        <taxon>Vertebrata</taxon>
        <taxon>Euteleostomi</taxon>
        <taxon>Actinopterygii</taxon>
        <taxon>Neopterygii</taxon>
        <taxon>Teleostei</taxon>
        <taxon>Anguilliformes</taxon>
        <taxon>Anguillidae</taxon>
        <taxon>Anguilla</taxon>
    </lineage>
</organism>
<reference evidence="1" key="2">
    <citation type="journal article" date="2015" name="Fish Shellfish Immunol.">
        <title>Early steps in the European eel (Anguilla anguilla)-Vibrio vulnificus interaction in the gills: Role of the RtxA13 toxin.</title>
        <authorList>
            <person name="Callol A."/>
            <person name="Pajuelo D."/>
            <person name="Ebbesson L."/>
            <person name="Teles M."/>
            <person name="MacKenzie S."/>
            <person name="Amaro C."/>
        </authorList>
    </citation>
    <scope>NUCLEOTIDE SEQUENCE</scope>
</reference>
<sequence length="43" mass="4677">MLVEAAFWSPSVAKISCWIVECTWGTMMTGVSQISPISLKTDA</sequence>
<protein>
    <submittedName>
        <fullName evidence="1">Uncharacterized protein</fullName>
    </submittedName>
</protein>
<evidence type="ECO:0000313" key="1">
    <source>
        <dbReference type="EMBL" id="JAH22148.1"/>
    </source>
</evidence>
<name>A0A0E9R1D3_ANGAN</name>
<dbReference type="AlphaFoldDB" id="A0A0E9R1D3"/>
<proteinExistence type="predicted"/>